<dbReference type="SUPFAM" id="SSF53474">
    <property type="entry name" value="alpha/beta-Hydrolases"/>
    <property type="match status" value="1"/>
</dbReference>
<sequence length="257" mass="27223">MSRCALLAPALIGLGSVLASAGAMAGQNVDYQVDGEAFQGYFAPATSSSKGSVLIIHDWDGLTDYERKRADMLAEAGYDAFAVDLYGAGNRPEEIDARKAEMAVLYDDRERMRRLTLAGLTQAREQGAGEDTVVMGYCFGGAVVLEMARANADEGVRGFATFHGGLGTPEGQGYSADTPPILVAHGGADASIGMDQVAALSEELEAAGAPYEIQVYSGAPHAFTVFGSDRYQARADQASWAAFHQLLRRALEQQDQG</sequence>
<keyword evidence="3" id="KW-0378">Hydrolase</keyword>
<dbReference type="GO" id="GO:0016787">
    <property type="term" value="F:hydrolase activity"/>
    <property type="evidence" value="ECO:0007669"/>
    <property type="project" value="UniProtKB-KW"/>
</dbReference>
<dbReference type="RefSeq" id="WP_108132158.1">
    <property type="nucleotide sequence ID" value="NZ_CP098827.1"/>
</dbReference>
<dbReference type="InterPro" id="IPR029058">
    <property type="entry name" value="AB_hydrolase_fold"/>
</dbReference>
<feature type="signal peptide" evidence="1">
    <location>
        <begin position="1"/>
        <end position="25"/>
    </location>
</feature>
<evidence type="ECO:0000313" key="3">
    <source>
        <dbReference type="EMBL" id="XBO70785.1"/>
    </source>
</evidence>
<dbReference type="PANTHER" id="PTHR22946:SF0">
    <property type="entry name" value="DIENELACTONE HYDROLASE DOMAIN-CONTAINING PROTEIN"/>
    <property type="match status" value="1"/>
</dbReference>
<evidence type="ECO:0000259" key="2">
    <source>
        <dbReference type="Pfam" id="PF01738"/>
    </source>
</evidence>
<accession>A0AAU7KH00</accession>
<dbReference type="InterPro" id="IPR002925">
    <property type="entry name" value="Dienelactn_hydro"/>
</dbReference>
<gene>
    <name evidence="3" type="ORF">NFG58_19635</name>
</gene>
<feature type="domain" description="Dienelactone hydrolase" evidence="2">
    <location>
        <begin position="38"/>
        <end position="250"/>
    </location>
</feature>
<keyword evidence="1" id="KW-0732">Signal</keyword>
<evidence type="ECO:0000256" key="1">
    <source>
        <dbReference type="SAM" id="SignalP"/>
    </source>
</evidence>
<dbReference type="InterPro" id="IPR050261">
    <property type="entry name" value="FrsA_esterase"/>
</dbReference>
<feature type="chain" id="PRO_5043391967" evidence="1">
    <location>
        <begin position="26"/>
        <end position="257"/>
    </location>
</feature>
<dbReference type="PANTHER" id="PTHR22946">
    <property type="entry name" value="DIENELACTONE HYDROLASE DOMAIN-CONTAINING PROTEIN-RELATED"/>
    <property type="match status" value="1"/>
</dbReference>
<protein>
    <submittedName>
        <fullName evidence="3">Dienelactone hydrolase family protein</fullName>
    </submittedName>
</protein>
<organism evidence="3">
    <name type="scientific">Halomonas sp. RT37</name>
    <dbReference type="NCBI Taxonomy" id="2950872"/>
    <lineage>
        <taxon>Bacteria</taxon>
        <taxon>Pseudomonadati</taxon>
        <taxon>Pseudomonadota</taxon>
        <taxon>Gammaproteobacteria</taxon>
        <taxon>Oceanospirillales</taxon>
        <taxon>Halomonadaceae</taxon>
        <taxon>Halomonas</taxon>
    </lineage>
</organism>
<dbReference type="Pfam" id="PF01738">
    <property type="entry name" value="DLH"/>
    <property type="match status" value="1"/>
</dbReference>
<dbReference type="AlphaFoldDB" id="A0AAU7KH00"/>
<dbReference type="EMBL" id="CP098827">
    <property type="protein sequence ID" value="XBO70785.1"/>
    <property type="molecule type" value="Genomic_DNA"/>
</dbReference>
<dbReference type="Gene3D" id="3.40.50.1820">
    <property type="entry name" value="alpha/beta hydrolase"/>
    <property type="match status" value="1"/>
</dbReference>
<proteinExistence type="predicted"/>
<name>A0AAU7KH00_9GAMM</name>
<reference evidence="3" key="1">
    <citation type="submission" date="2022-06" db="EMBL/GenBank/DDBJ databases">
        <title>A novel DMS-producing enzyme.</title>
        <authorList>
            <person name="Zhang Y."/>
        </authorList>
    </citation>
    <scope>NUCLEOTIDE SEQUENCE</scope>
    <source>
        <strain evidence="3">RT37</strain>
    </source>
</reference>